<evidence type="ECO:0000313" key="2">
    <source>
        <dbReference type="EMBL" id="KAK1930942.1"/>
    </source>
</evidence>
<dbReference type="EMBL" id="JASMQC010000036">
    <property type="protein sequence ID" value="KAK1930942.1"/>
    <property type="molecule type" value="Genomic_DNA"/>
</dbReference>
<comment type="caution">
    <text evidence="2">The sequence shown here is derived from an EMBL/GenBank/DDBJ whole genome shotgun (WGS) entry which is preliminary data.</text>
</comment>
<gene>
    <name evidence="2" type="ORF">P3T76_013531</name>
</gene>
<dbReference type="Proteomes" id="UP001259832">
    <property type="component" value="Unassembled WGS sequence"/>
</dbReference>
<evidence type="ECO:0000256" key="1">
    <source>
        <dbReference type="SAM" id="Phobius"/>
    </source>
</evidence>
<feature type="transmembrane region" description="Helical" evidence="1">
    <location>
        <begin position="112"/>
        <end position="136"/>
    </location>
</feature>
<feature type="transmembrane region" description="Helical" evidence="1">
    <location>
        <begin position="23"/>
        <end position="44"/>
    </location>
</feature>
<organism evidence="2 3">
    <name type="scientific">Phytophthora citrophthora</name>
    <dbReference type="NCBI Taxonomy" id="4793"/>
    <lineage>
        <taxon>Eukaryota</taxon>
        <taxon>Sar</taxon>
        <taxon>Stramenopiles</taxon>
        <taxon>Oomycota</taxon>
        <taxon>Peronosporomycetes</taxon>
        <taxon>Peronosporales</taxon>
        <taxon>Peronosporaceae</taxon>
        <taxon>Phytophthora</taxon>
    </lineage>
</organism>
<keyword evidence="1" id="KW-0812">Transmembrane</keyword>
<feature type="transmembrane region" description="Helical" evidence="1">
    <location>
        <begin position="50"/>
        <end position="76"/>
    </location>
</feature>
<reference evidence="2" key="1">
    <citation type="submission" date="2023-08" db="EMBL/GenBank/DDBJ databases">
        <title>Reference Genome Resource for the Citrus Pathogen Phytophthora citrophthora.</title>
        <authorList>
            <person name="Moller H."/>
            <person name="Coetzee B."/>
            <person name="Rose L.J."/>
            <person name="Van Niekerk J.M."/>
        </authorList>
    </citation>
    <scope>NUCLEOTIDE SEQUENCE</scope>
    <source>
        <strain evidence="2">STE-U-9442</strain>
    </source>
</reference>
<sequence length="247" mass="27699">MAPPSTKNNLLQKLTPTPFMRDYLKWFIVQAFKILGVVFTVHLLNVFVAIAGVICVAFLLAGMALMPIWIVVASVLDVVQQIKINRRFYTCLTVLYLCLLPLNNWYITLGPWIIIAAGALAVGLFFLSAVAMKFLVKIDVISANFAAFNDSNVRDPDEYQDWLKLSEPTCSSRIAPHTRMTRCLWLAFASFALFKLFAGMVSVAVLCFSVVIPALQLFGASDALEHHIWCQRSFLKSVIKAKRRYGT</sequence>
<name>A0AAD9G3U3_9STRA</name>
<protein>
    <submittedName>
        <fullName evidence="2">Uncharacterized protein</fullName>
    </submittedName>
</protein>
<feature type="transmembrane region" description="Helical" evidence="1">
    <location>
        <begin position="183"/>
        <end position="212"/>
    </location>
</feature>
<accession>A0AAD9G3U3</accession>
<keyword evidence="1" id="KW-1133">Transmembrane helix</keyword>
<keyword evidence="1" id="KW-0472">Membrane</keyword>
<dbReference type="AlphaFoldDB" id="A0AAD9G3U3"/>
<proteinExistence type="predicted"/>
<evidence type="ECO:0000313" key="3">
    <source>
        <dbReference type="Proteomes" id="UP001259832"/>
    </source>
</evidence>
<keyword evidence="3" id="KW-1185">Reference proteome</keyword>